<dbReference type="RefSeq" id="WP_387253314.1">
    <property type="nucleotide sequence ID" value="NZ_JBIALX010000010.1"/>
</dbReference>
<dbReference type="Pfam" id="PF13581">
    <property type="entry name" value="HATPase_c_2"/>
    <property type="match status" value="1"/>
</dbReference>
<feature type="domain" description="Histidine kinase/HSP90-like ATPase" evidence="2">
    <location>
        <begin position="33"/>
        <end position="146"/>
    </location>
</feature>
<reference evidence="3 4" key="1">
    <citation type="submission" date="2024-10" db="EMBL/GenBank/DDBJ databases">
        <title>The Natural Products Discovery Center: Release of the First 8490 Sequenced Strains for Exploring Actinobacteria Biosynthetic Diversity.</title>
        <authorList>
            <person name="Kalkreuter E."/>
            <person name="Kautsar S.A."/>
            <person name="Yang D."/>
            <person name="Bader C.D."/>
            <person name="Teijaro C.N."/>
            <person name="Fluegel L."/>
            <person name="Davis C.M."/>
            <person name="Simpson J.R."/>
            <person name="Lauterbach L."/>
            <person name="Steele A.D."/>
            <person name="Gui C."/>
            <person name="Meng S."/>
            <person name="Li G."/>
            <person name="Viehrig K."/>
            <person name="Ye F."/>
            <person name="Su P."/>
            <person name="Kiefer A.F."/>
            <person name="Nichols A."/>
            <person name="Cepeda A.J."/>
            <person name="Yan W."/>
            <person name="Fan B."/>
            <person name="Jiang Y."/>
            <person name="Adhikari A."/>
            <person name="Zheng C.-J."/>
            <person name="Schuster L."/>
            <person name="Cowan T.M."/>
            <person name="Smanski M.J."/>
            <person name="Chevrette M.G."/>
            <person name="De Carvalho L.P.S."/>
            <person name="Shen B."/>
        </authorList>
    </citation>
    <scope>NUCLEOTIDE SEQUENCE [LARGE SCALE GENOMIC DNA]</scope>
    <source>
        <strain evidence="3 4">NPDC004550</strain>
    </source>
</reference>
<dbReference type="InterPro" id="IPR036890">
    <property type="entry name" value="HATPase_C_sf"/>
</dbReference>
<accession>A0ABW6NPR1</accession>
<keyword evidence="1" id="KW-0418">Kinase</keyword>
<keyword evidence="3" id="KW-0547">Nucleotide-binding</keyword>
<evidence type="ECO:0000256" key="1">
    <source>
        <dbReference type="ARBA" id="ARBA00022527"/>
    </source>
</evidence>
<evidence type="ECO:0000313" key="3">
    <source>
        <dbReference type="EMBL" id="MFF0456427.1"/>
    </source>
</evidence>
<dbReference type="PANTHER" id="PTHR35526">
    <property type="entry name" value="ANTI-SIGMA-F FACTOR RSBW-RELATED"/>
    <property type="match status" value="1"/>
</dbReference>
<dbReference type="SUPFAM" id="SSF55874">
    <property type="entry name" value="ATPase domain of HSP90 chaperone/DNA topoisomerase II/histidine kinase"/>
    <property type="match status" value="1"/>
</dbReference>
<keyword evidence="4" id="KW-1185">Reference proteome</keyword>
<dbReference type="CDD" id="cd16936">
    <property type="entry name" value="HATPase_RsbW-like"/>
    <property type="match status" value="1"/>
</dbReference>
<evidence type="ECO:0000313" key="4">
    <source>
        <dbReference type="Proteomes" id="UP001601521"/>
    </source>
</evidence>
<dbReference type="InterPro" id="IPR003594">
    <property type="entry name" value="HATPase_dom"/>
</dbReference>
<dbReference type="PANTHER" id="PTHR35526:SF3">
    <property type="entry name" value="ANTI-SIGMA-F FACTOR RSBW"/>
    <property type="match status" value="1"/>
</dbReference>
<comment type="caution">
    <text evidence="3">The sequence shown here is derived from an EMBL/GenBank/DDBJ whole genome shotgun (WGS) entry which is preliminary data.</text>
</comment>
<dbReference type="Gene3D" id="3.30.565.10">
    <property type="entry name" value="Histidine kinase-like ATPase, C-terminal domain"/>
    <property type="match status" value="1"/>
</dbReference>
<keyword evidence="1" id="KW-0723">Serine/threonine-protein kinase</keyword>
<protein>
    <submittedName>
        <fullName evidence="3">ATP-binding protein</fullName>
    </submittedName>
</protein>
<gene>
    <name evidence="3" type="ORF">ACFYTH_23945</name>
</gene>
<sequence>MHPMTRRGPIEELDCPCAAFVSHSRSADFDIGFPARADRLHAMRRALRDWLQSLSIGSVQASDVILAVTEACANSIEHGHRGDGGLVRVLGERWQGCLHIVVADSGRWKFDSDSETSSRGRGMQIIRRVAAELTIEAHRDGTILHLAVPIATSEV</sequence>
<keyword evidence="3" id="KW-0067">ATP-binding</keyword>
<dbReference type="InterPro" id="IPR050267">
    <property type="entry name" value="Anti-sigma-factor_SerPK"/>
</dbReference>
<name>A0ABW6NPR1_9NOCA</name>
<proteinExistence type="predicted"/>
<dbReference type="EMBL" id="JBIALX010000010">
    <property type="protein sequence ID" value="MFF0456427.1"/>
    <property type="molecule type" value="Genomic_DNA"/>
</dbReference>
<organism evidence="3 4">
    <name type="scientific">Nocardia africana</name>
    <dbReference type="NCBI Taxonomy" id="134964"/>
    <lineage>
        <taxon>Bacteria</taxon>
        <taxon>Bacillati</taxon>
        <taxon>Actinomycetota</taxon>
        <taxon>Actinomycetes</taxon>
        <taxon>Mycobacteriales</taxon>
        <taxon>Nocardiaceae</taxon>
        <taxon>Nocardia</taxon>
    </lineage>
</organism>
<dbReference type="Proteomes" id="UP001601521">
    <property type="component" value="Unassembled WGS sequence"/>
</dbReference>
<dbReference type="GO" id="GO:0005524">
    <property type="term" value="F:ATP binding"/>
    <property type="evidence" value="ECO:0007669"/>
    <property type="project" value="UniProtKB-KW"/>
</dbReference>
<keyword evidence="1" id="KW-0808">Transferase</keyword>
<evidence type="ECO:0000259" key="2">
    <source>
        <dbReference type="Pfam" id="PF13581"/>
    </source>
</evidence>